<dbReference type="InterPro" id="IPR029058">
    <property type="entry name" value="AB_hydrolase_fold"/>
</dbReference>
<dbReference type="PROSITE" id="PS00131">
    <property type="entry name" value="CARBOXYPEPT_SER_SER"/>
    <property type="match status" value="1"/>
</dbReference>
<dbReference type="PANTHER" id="PTHR11802:SF3">
    <property type="entry name" value="RETINOID-INDUCIBLE SERINE CARBOXYPEPTIDASE"/>
    <property type="match status" value="1"/>
</dbReference>
<dbReference type="OrthoDB" id="443318at2759"/>
<sequence length="412" mass="47088">MKGFVIALLICSLVICDQNAIFLNETYYPGFISVNEKSDLFYILLESRSNPSTDPLVLWLNGGPGCSSLLGLFEENGPFKINEDATLRSNPFSWNSNANLIYVDQPVGTGYSHAGHGDLAKTEEQVSKDFYSFLTQFFDKYPQYLGRDFYITGESYAGQYIPAISQKILKEKNPNINLKGIAIGNGWVDPYYQQPAYAEYAYVNHLINQTQYKKLSAQFSICQVFINYEAPYRLQEYFCGPPYQQIVGNNTFNIYNIKSPCIGNGCYDDQDDRIYKFLNRTDVQYLLGTQGRIWSACEDNVSNALQKLSYRSSTQDLKVILNSGLKVLIYNGSLDYECNYLGNEKWLDNLEWNKQIEYLKQSYSYVFKGHKIIGKQKSAGNLKFQIIFDAGHMVPMDQPEIALEMINSFIQQ</sequence>
<dbReference type="EMBL" id="GG662734">
    <property type="protein sequence ID" value="EAR83467.2"/>
    <property type="molecule type" value="Genomic_DNA"/>
</dbReference>
<dbReference type="ESTHER" id="tetts-q22dt8">
    <property type="family name" value="Carboxypeptidase_S10"/>
</dbReference>
<dbReference type="InterPro" id="IPR018202">
    <property type="entry name" value="Ser_caboxypep_ser_AS"/>
</dbReference>
<gene>
    <name evidence="8" type="ORF">TTHERM_00927220</name>
</gene>
<dbReference type="SUPFAM" id="SSF53474">
    <property type="entry name" value="alpha/beta-Hydrolases"/>
    <property type="match status" value="1"/>
</dbReference>
<evidence type="ECO:0000256" key="7">
    <source>
        <dbReference type="RuleBase" id="RU361156"/>
    </source>
</evidence>
<keyword evidence="4 7" id="KW-0732">Signal</keyword>
<evidence type="ECO:0000256" key="5">
    <source>
        <dbReference type="ARBA" id="ARBA00022801"/>
    </source>
</evidence>
<evidence type="ECO:0000313" key="9">
    <source>
        <dbReference type="Proteomes" id="UP000009168"/>
    </source>
</evidence>
<evidence type="ECO:0000256" key="4">
    <source>
        <dbReference type="ARBA" id="ARBA00022729"/>
    </source>
</evidence>
<dbReference type="Gene3D" id="3.40.50.1820">
    <property type="entry name" value="alpha/beta hydrolase"/>
    <property type="match status" value="1"/>
</dbReference>
<evidence type="ECO:0000256" key="6">
    <source>
        <dbReference type="ARBA" id="ARBA00023180"/>
    </source>
</evidence>
<dbReference type="Pfam" id="PF00450">
    <property type="entry name" value="Peptidase_S10"/>
    <property type="match status" value="1"/>
</dbReference>
<dbReference type="RefSeq" id="XP_001031130.2">
    <property type="nucleotide sequence ID" value="XM_001031130.2"/>
</dbReference>
<keyword evidence="3 7" id="KW-0645">Protease</keyword>
<keyword evidence="5 7" id="KW-0378">Hydrolase</keyword>
<dbReference type="PANTHER" id="PTHR11802">
    <property type="entry name" value="SERINE PROTEASE FAMILY S10 SERINE CARBOXYPEPTIDASE"/>
    <property type="match status" value="1"/>
</dbReference>
<organism evidence="8 9">
    <name type="scientific">Tetrahymena thermophila (strain SB210)</name>
    <dbReference type="NCBI Taxonomy" id="312017"/>
    <lineage>
        <taxon>Eukaryota</taxon>
        <taxon>Sar</taxon>
        <taxon>Alveolata</taxon>
        <taxon>Ciliophora</taxon>
        <taxon>Intramacronucleata</taxon>
        <taxon>Oligohymenophorea</taxon>
        <taxon>Hymenostomatida</taxon>
        <taxon>Tetrahymenina</taxon>
        <taxon>Tetrahymenidae</taxon>
        <taxon>Tetrahymena</taxon>
    </lineage>
</organism>
<keyword evidence="2 7" id="KW-0121">Carboxypeptidase</keyword>
<keyword evidence="9" id="KW-1185">Reference proteome</keyword>
<dbReference type="MEROPS" id="S10.009"/>
<dbReference type="EC" id="3.4.16.-" evidence="7"/>
<evidence type="ECO:0000256" key="1">
    <source>
        <dbReference type="ARBA" id="ARBA00009431"/>
    </source>
</evidence>
<dbReference type="GO" id="GO:0006508">
    <property type="term" value="P:proteolysis"/>
    <property type="evidence" value="ECO:0007669"/>
    <property type="project" value="UniProtKB-KW"/>
</dbReference>
<name>Q22DT8_TETTS</name>
<dbReference type="AlphaFoldDB" id="Q22DT8"/>
<proteinExistence type="inferred from homology"/>
<comment type="similarity">
    <text evidence="1 7">Belongs to the peptidase S10 family.</text>
</comment>
<dbReference type="PRINTS" id="PR00724">
    <property type="entry name" value="CRBOXYPTASEC"/>
</dbReference>
<dbReference type="KEGG" id="tet:TTHERM_00927220"/>
<dbReference type="eggNOG" id="KOG1282">
    <property type="taxonomic scope" value="Eukaryota"/>
</dbReference>
<keyword evidence="6" id="KW-0325">Glycoprotein</keyword>
<dbReference type="InterPro" id="IPR001563">
    <property type="entry name" value="Peptidase_S10"/>
</dbReference>
<evidence type="ECO:0000256" key="3">
    <source>
        <dbReference type="ARBA" id="ARBA00022670"/>
    </source>
</evidence>
<feature type="chain" id="PRO_5006528662" description="Carboxypeptidase" evidence="7">
    <location>
        <begin position="17"/>
        <end position="412"/>
    </location>
</feature>
<feature type="signal peptide" evidence="7">
    <location>
        <begin position="1"/>
        <end position="16"/>
    </location>
</feature>
<protein>
    <recommendedName>
        <fullName evidence="7">Carboxypeptidase</fullName>
        <ecNumber evidence="7">3.4.16.-</ecNumber>
    </recommendedName>
</protein>
<dbReference type="Proteomes" id="UP000009168">
    <property type="component" value="Unassembled WGS sequence"/>
</dbReference>
<evidence type="ECO:0000313" key="8">
    <source>
        <dbReference type="EMBL" id="EAR83467.2"/>
    </source>
</evidence>
<dbReference type="HOGENOM" id="CLU_008523_10_1_1"/>
<dbReference type="GO" id="GO:0004185">
    <property type="term" value="F:serine-type carboxypeptidase activity"/>
    <property type="evidence" value="ECO:0007669"/>
    <property type="project" value="UniProtKB-UniRule"/>
</dbReference>
<dbReference type="STRING" id="312017.Q22DT8"/>
<dbReference type="InParanoid" id="Q22DT8"/>
<dbReference type="GeneID" id="7842876"/>
<accession>Q22DT8</accession>
<reference evidence="9" key="1">
    <citation type="journal article" date="2006" name="PLoS Biol.">
        <title>Macronuclear genome sequence of the ciliate Tetrahymena thermophila, a model eukaryote.</title>
        <authorList>
            <person name="Eisen J.A."/>
            <person name="Coyne R.S."/>
            <person name="Wu M."/>
            <person name="Wu D."/>
            <person name="Thiagarajan M."/>
            <person name="Wortman J.R."/>
            <person name="Badger J.H."/>
            <person name="Ren Q."/>
            <person name="Amedeo P."/>
            <person name="Jones K.M."/>
            <person name="Tallon L.J."/>
            <person name="Delcher A.L."/>
            <person name="Salzberg S.L."/>
            <person name="Silva J.C."/>
            <person name="Haas B.J."/>
            <person name="Majoros W.H."/>
            <person name="Farzad M."/>
            <person name="Carlton J.M."/>
            <person name="Smith R.K. Jr."/>
            <person name="Garg J."/>
            <person name="Pearlman R.E."/>
            <person name="Karrer K.M."/>
            <person name="Sun L."/>
            <person name="Manning G."/>
            <person name="Elde N.C."/>
            <person name="Turkewitz A.P."/>
            <person name="Asai D.J."/>
            <person name="Wilkes D.E."/>
            <person name="Wang Y."/>
            <person name="Cai H."/>
            <person name="Collins K."/>
            <person name="Stewart B.A."/>
            <person name="Lee S.R."/>
            <person name="Wilamowska K."/>
            <person name="Weinberg Z."/>
            <person name="Ruzzo W.L."/>
            <person name="Wloga D."/>
            <person name="Gaertig J."/>
            <person name="Frankel J."/>
            <person name="Tsao C.-C."/>
            <person name="Gorovsky M.A."/>
            <person name="Keeling P.J."/>
            <person name="Waller R.F."/>
            <person name="Patron N.J."/>
            <person name="Cherry J.M."/>
            <person name="Stover N.A."/>
            <person name="Krieger C.J."/>
            <person name="del Toro C."/>
            <person name="Ryder H.F."/>
            <person name="Williamson S.C."/>
            <person name="Barbeau R.A."/>
            <person name="Hamilton E.P."/>
            <person name="Orias E."/>
        </authorList>
    </citation>
    <scope>NUCLEOTIDE SEQUENCE [LARGE SCALE GENOMIC DNA]</scope>
    <source>
        <strain evidence="9">SB210</strain>
    </source>
</reference>
<evidence type="ECO:0000256" key="2">
    <source>
        <dbReference type="ARBA" id="ARBA00022645"/>
    </source>
</evidence>